<keyword evidence="3" id="KW-1185">Reference proteome</keyword>
<reference evidence="3" key="1">
    <citation type="journal article" date="2019" name="Int. J. Syst. Evol. Microbiol.">
        <title>The Global Catalogue of Microorganisms (GCM) 10K type strain sequencing project: providing services to taxonomists for standard genome sequencing and annotation.</title>
        <authorList>
            <consortium name="The Broad Institute Genomics Platform"/>
            <consortium name="The Broad Institute Genome Sequencing Center for Infectious Disease"/>
            <person name="Wu L."/>
            <person name="Ma J."/>
        </authorList>
    </citation>
    <scope>NUCLEOTIDE SEQUENCE [LARGE SCALE GENOMIC DNA]</scope>
    <source>
        <strain evidence="3">KCTC 32998</strain>
    </source>
</reference>
<feature type="transmembrane region" description="Helical" evidence="1">
    <location>
        <begin position="12"/>
        <end position="33"/>
    </location>
</feature>
<keyword evidence="1" id="KW-0472">Membrane</keyword>
<keyword evidence="1" id="KW-1133">Transmembrane helix</keyword>
<organism evidence="2 3">
    <name type="scientific">Salinicola rhizosphaerae</name>
    <dbReference type="NCBI Taxonomy" id="1443141"/>
    <lineage>
        <taxon>Bacteria</taxon>
        <taxon>Pseudomonadati</taxon>
        <taxon>Pseudomonadota</taxon>
        <taxon>Gammaproteobacteria</taxon>
        <taxon>Oceanospirillales</taxon>
        <taxon>Halomonadaceae</taxon>
        <taxon>Salinicola</taxon>
    </lineage>
</organism>
<dbReference type="Proteomes" id="UP000646745">
    <property type="component" value="Unassembled WGS sequence"/>
</dbReference>
<dbReference type="EMBL" id="BMZI01000004">
    <property type="protein sequence ID" value="GHB23008.1"/>
    <property type="molecule type" value="Genomic_DNA"/>
</dbReference>
<accession>A0ABQ3E4F6</accession>
<proteinExistence type="predicted"/>
<gene>
    <name evidence="2" type="ORF">GCM10009038_22540</name>
</gene>
<evidence type="ECO:0000256" key="1">
    <source>
        <dbReference type="SAM" id="Phobius"/>
    </source>
</evidence>
<sequence>MGQWLTSNSAAISAVTAICTLFVWLFYAQLLYLNFKRQRQPKIIINRGAGRGLDSRCVISNMSPEPIFIEHLIVVIDSDKGAISQDLIDLEQGNHRDTGEGFSNLEEVTRQGPMLSGSYSHIGTFSDILDRVLRYHQLSAGQVQVSDDRTLRSLELRIIAIYGSEDKPVGASRSFEISASDSEIVLTPKSIDTRRYASRLKRLKVRRWIRELDVSG</sequence>
<evidence type="ECO:0000313" key="3">
    <source>
        <dbReference type="Proteomes" id="UP000646745"/>
    </source>
</evidence>
<comment type="caution">
    <text evidence="2">The sequence shown here is derived from an EMBL/GenBank/DDBJ whole genome shotgun (WGS) entry which is preliminary data.</text>
</comment>
<evidence type="ECO:0000313" key="2">
    <source>
        <dbReference type="EMBL" id="GHB23008.1"/>
    </source>
</evidence>
<dbReference type="RefSeq" id="WP_189444769.1">
    <property type="nucleotide sequence ID" value="NZ_BMZI01000004.1"/>
</dbReference>
<keyword evidence="1" id="KW-0812">Transmembrane</keyword>
<name>A0ABQ3E4F6_9GAMM</name>
<protein>
    <submittedName>
        <fullName evidence="2">Uncharacterized protein</fullName>
    </submittedName>
</protein>